<keyword evidence="2" id="KW-1185">Reference proteome</keyword>
<gene>
    <name evidence="1" type="ORF">PFRI_12650</name>
</gene>
<comment type="caution">
    <text evidence="1">The sequence shown here is derived from an EMBL/GenBank/DDBJ whole genome shotgun (WGS) entry which is preliminary data.</text>
</comment>
<evidence type="ECO:0000313" key="2">
    <source>
        <dbReference type="Proteomes" id="UP000184514"/>
    </source>
</evidence>
<dbReference type="STRING" id="696762.PFRI_12650"/>
<dbReference type="OrthoDB" id="7871667at2"/>
<accession>A0A1L9NYY1</accession>
<organism evidence="1 2">
    <name type="scientific">Planktotalea frisia</name>
    <dbReference type="NCBI Taxonomy" id="696762"/>
    <lineage>
        <taxon>Bacteria</taxon>
        <taxon>Pseudomonadati</taxon>
        <taxon>Pseudomonadota</taxon>
        <taxon>Alphaproteobacteria</taxon>
        <taxon>Rhodobacterales</taxon>
        <taxon>Paracoccaceae</taxon>
        <taxon>Planktotalea</taxon>
    </lineage>
</organism>
<dbReference type="Proteomes" id="UP000184514">
    <property type="component" value="Unassembled WGS sequence"/>
</dbReference>
<name>A0A1L9NYY1_9RHOB</name>
<dbReference type="RefSeq" id="WP_072629866.1">
    <property type="nucleotide sequence ID" value="NZ_MLCB01000093.1"/>
</dbReference>
<dbReference type="EMBL" id="MLCB01000093">
    <property type="protein sequence ID" value="OJI94505.1"/>
    <property type="molecule type" value="Genomic_DNA"/>
</dbReference>
<protein>
    <submittedName>
        <fullName evidence="1">Uncharacterized protein</fullName>
    </submittedName>
</protein>
<reference evidence="1 2" key="1">
    <citation type="submission" date="2016-10" db="EMBL/GenBank/DDBJ databases">
        <title>Genome sequence of Planktotalea frisia SH6-1.</title>
        <authorList>
            <person name="Poehlein A."/>
            <person name="Bakenhus I."/>
            <person name="Voget S."/>
            <person name="Brinkhoff T."/>
            <person name="Simon M."/>
        </authorList>
    </citation>
    <scope>NUCLEOTIDE SEQUENCE [LARGE SCALE GENOMIC DNA]</scope>
    <source>
        <strain evidence="1 2">SH6-1</strain>
    </source>
</reference>
<evidence type="ECO:0000313" key="1">
    <source>
        <dbReference type="EMBL" id="OJI94505.1"/>
    </source>
</evidence>
<sequence>MAIQTLSFISLILRPYVKQPISTDGWKHLFAQVDPYRNFDGELMAFGTMSGQDMDRILHDLISFGYVGPDQGDKSDMIVSDMFMGADNLPSWIELVDVTFFGEDQPPVKAWKMKNSGVNDLINFEANLSLPRKGYQCDWPPLIGKIGG</sequence>
<dbReference type="AlphaFoldDB" id="A0A1L9NYY1"/>
<proteinExistence type="predicted"/>